<evidence type="ECO:0000313" key="3">
    <source>
        <dbReference type="EMBL" id="PSL20721.1"/>
    </source>
</evidence>
<keyword evidence="4" id="KW-1185">Reference proteome</keyword>
<gene>
    <name evidence="3" type="ORF">CLV88_103371</name>
</gene>
<dbReference type="RefSeq" id="WP_106607903.1">
    <property type="nucleotide sequence ID" value="NZ_PYGJ01000003.1"/>
</dbReference>
<dbReference type="CDD" id="cd04182">
    <property type="entry name" value="GT_2_like_f"/>
    <property type="match status" value="1"/>
</dbReference>
<evidence type="ECO:0000256" key="1">
    <source>
        <dbReference type="ARBA" id="ARBA00022842"/>
    </source>
</evidence>
<dbReference type="OrthoDB" id="9779263at2"/>
<comment type="caution">
    <text evidence="3">The sequence shown here is derived from an EMBL/GenBank/DDBJ whole genome shotgun (WGS) entry which is preliminary data.</text>
</comment>
<dbReference type="SUPFAM" id="SSF53448">
    <property type="entry name" value="Nucleotide-diphospho-sugar transferases"/>
    <property type="match status" value="1"/>
</dbReference>
<dbReference type="InterPro" id="IPR025877">
    <property type="entry name" value="MobA-like_NTP_Trfase"/>
</dbReference>
<sequence>MLHILLLAAGRSSRMRGADKLMQLVDNRSLINTMCKRALATDHTVTVTLPVDAGARHQSIINLPLNIVPVPDTDLGMSLSIRTGINALPETATAAMVLPADMPDITTEDMNVMIATHHTAPDAILRGTSADGKPGHPVIFPRNCFADIANLAGDEGAKPVIRAFTGDIQMVALPANNALTDLDTPEEWAAWRARRSH</sequence>
<dbReference type="PANTHER" id="PTHR43777">
    <property type="entry name" value="MOLYBDENUM COFACTOR CYTIDYLYLTRANSFERASE"/>
    <property type="match status" value="1"/>
</dbReference>
<organism evidence="3 4">
    <name type="scientific">Shimia abyssi</name>
    <dbReference type="NCBI Taxonomy" id="1662395"/>
    <lineage>
        <taxon>Bacteria</taxon>
        <taxon>Pseudomonadati</taxon>
        <taxon>Pseudomonadota</taxon>
        <taxon>Alphaproteobacteria</taxon>
        <taxon>Rhodobacterales</taxon>
        <taxon>Roseobacteraceae</taxon>
    </lineage>
</organism>
<protein>
    <submittedName>
        <fullName evidence="3">CTP:molybdopterin cytidylyltransferase MocA</fullName>
    </submittedName>
</protein>
<dbReference type="EMBL" id="PYGJ01000003">
    <property type="protein sequence ID" value="PSL20721.1"/>
    <property type="molecule type" value="Genomic_DNA"/>
</dbReference>
<evidence type="ECO:0000313" key="4">
    <source>
        <dbReference type="Proteomes" id="UP000240418"/>
    </source>
</evidence>
<dbReference type="Pfam" id="PF12804">
    <property type="entry name" value="NTP_transf_3"/>
    <property type="match status" value="1"/>
</dbReference>
<dbReference type="AlphaFoldDB" id="A0A2P8FG87"/>
<accession>A0A2P8FG87</accession>
<dbReference type="PANTHER" id="PTHR43777:SF1">
    <property type="entry name" value="MOLYBDENUM COFACTOR CYTIDYLYLTRANSFERASE"/>
    <property type="match status" value="1"/>
</dbReference>
<feature type="domain" description="MobA-like NTP transferase" evidence="2">
    <location>
        <begin position="5"/>
        <end position="163"/>
    </location>
</feature>
<evidence type="ECO:0000259" key="2">
    <source>
        <dbReference type="Pfam" id="PF12804"/>
    </source>
</evidence>
<keyword evidence="3" id="KW-0548">Nucleotidyltransferase</keyword>
<reference evidence="3 4" key="1">
    <citation type="submission" date="2018-03" db="EMBL/GenBank/DDBJ databases">
        <title>Genomic Encyclopedia of Archaeal and Bacterial Type Strains, Phase II (KMG-II): from individual species to whole genera.</title>
        <authorList>
            <person name="Goeker M."/>
        </authorList>
    </citation>
    <scope>NUCLEOTIDE SEQUENCE [LARGE SCALE GENOMIC DNA]</scope>
    <source>
        <strain evidence="3 4">DSM 100673</strain>
    </source>
</reference>
<dbReference type="Gene3D" id="3.90.550.10">
    <property type="entry name" value="Spore Coat Polysaccharide Biosynthesis Protein SpsA, Chain A"/>
    <property type="match status" value="1"/>
</dbReference>
<dbReference type="InterPro" id="IPR029044">
    <property type="entry name" value="Nucleotide-diphossugar_trans"/>
</dbReference>
<name>A0A2P8FG87_9RHOB</name>
<proteinExistence type="predicted"/>
<keyword evidence="1" id="KW-0460">Magnesium</keyword>
<keyword evidence="3" id="KW-0808">Transferase</keyword>
<dbReference type="Proteomes" id="UP000240418">
    <property type="component" value="Unassembled WGS sequence"/>
</dbReference>
<dbReference type="GO" id="GO:0016779">
    <property type="term" value="F:nucleotidyltransferase activity"/>
    <property type="evidence" value="ECO:0007669"/>
    <property type="project" value="UniProtKB-KW"/>
</dbReference>